<feature type="transmembrane region" description="Helical" evidence="10">
    <location>
        <begin position="6"/>
        <end position="25"/>
    </location>
</feature>
<evidence type="ECO:0000256" key="8">
    <source>
        <dbReference type="ARBA" id="ARBA00023170"/>
    </source>
</evidence>
<evidence type="ECO:0000256" key="7">
    <source>
        <dbReference type="ARBA" id="ARBA00023136"/>
    </source>
</evidence>
<evidence type="ECO:0000256" key="10">
    <source>
        <dbReference type="SAM" id="Phobius"/>
    </source>
</evidence>
<dbReference type="PRINTS" id="PR00899">
    <property type="entry name" value="GPCRSTE3"/>
</dbReference>
<evidence type="ECO:0000256" key="9">
    <source>
        <dbReference type="ARBA" id="ARBA00023224"/>
    </source>
</evidence>
<protein>
    <submittedName>
        <fullName evidence="11">Pheromone a factor receptor</fullName>
    </submittedName>
</protein>
<keyword evidence="3" id="KW-0589">Pheromone response</keyword>
<dbReference type="GO" id="GO:0000750">
    <property type="term" value="P:pheromone-dependent signal transduction involved in conjugation with cellular fusion"/>
    <property type="evidence" value="ECO:0007669"/>
    <property type="project" value="TreeGrafter"/>
</dbReference>
<dbReference type="GO" id="GO:0004932">
    <property type="term" value="F:mating-type factor pheromone receptor activity"/>
    <property type="evidence" value="ECO:0007669"/>
    <property type="project" value="InterPro"/>
</dbReference>
<accession>A0A1U7LQJ8</accession>
<reference evidence="11 12" key="1">
    <citation type="submission" date="2016-04" db="EMBL/GenBank/DDBJ databases">
        <title>Evolutionary innovation and constraint leading to complex multicellularity in the Ascomycota.</title>
        <authorList>
            <person name="Cisse O."/>
            <person name="Nguyen A."/>
            <person name="Hewitt D.A."/>
            <person name="Jedd G."/>
            <person name="Stajich J.E."/>
        </authorList>
    </citation>
    <scope>NUCLEOTIDE SEQUENCE [LARGE SCALE GENOMIC DNA]</scope>
    <source>
        <strain evidence="11 12">DAH-3</strain>
    </source>
</reference>
<dbReference type="InterPro" id="IPR001499">
    <property type="entry name" value="GPCR_STE3"/>
</dbReference>
<comment type="caution">
    <text evidence="11">The sequence shown here is derived from an EMBL/GenBank/DDBJ whole genome shotgun (WGS) entry which is preliminary data.</text>
</comment>
<evidence type="ECO:0000256" key="6">
    <source>
        <dbReference type="ARBA" id="ARBA00023040"/>
    </source>
</evidence>
<dbReference type="CDD" id="cd14966">
    <property type="entry name" value="7tmD_STE3"/>
    <property type="match status" value="1"/>
</dbReference>
<dbReference type="OrthoDB" id="2874149at2759"/>
<evidence type="ECO:0000313" key="12">
    <source>
        <dbReference type="Proteomes" id="UP000186594"/>
    </source>
</evidence>
<keyword evidence="4 10" id="KW-0812">Transmembrane</keyword>
<evidence type="ECO:0000313" key="11">
    <source>
        <dbReference type="EMBL" id="OLL24946.1"/>
    </source>
</evidence>
<feature type="transmembrane region" description="Helical" evidence="10">
    <location>
        <begin position="262"/>
        <end position="280"/>
    </location>
</feature>
<evidence type="ECO:0000256" key="4">
    <source>
        <dbReference type="ARBA" id="ARBA00022692"/>
    </source>
</evidence>
<feature type="transmembrane region" description="Helical" evidence="10">
    <location>
        <begin position="206"/>
        <end position="226"/>
    </location>
</feature>
<dbReference type="AlphaFoldDB" id="A0A1U7LQJ8"/>
<keyword evidence="12" id="KW-1185">Reference proteome</keyword>
<evidence type="ECO:0000256" key="3">
    <source>
        <dbReference type="ARBA" id="ARBA00022507"/>
    </source>
</evidence>
<dbReference type="GO" id="GO:0005886">
    <property type="term" value="C:plasma membrane"/>
    <property type="evidence" value="ECO:0007669"/>
    <property type="project" value="TreeGrafter"/>
</dbReference>
<dbReference type="PANTHER" id="PTHR28097:SF1">
    <property type="entry name" value="PHEROMONE A FACTOR RECEPTOR"/>
    <property type="match status" value="1"/>
</dbReference>
<feature type="transmembrane region" description="Helical" evidence="10">
    <location>
        <begin position="113"/>
        <end position="134"/>
    </location>
</feature>
<comment type="subcellular location">
    <subcellularLocation>
        <location evidence="1">Membrane</location>
        <topology evidence="1">Multi-pass membrane protein</topology>
    </subcellularLocation>
</comment>
<evidence type="ECO:0000256" key="5">
    <source>
        <dbReference type="ARBA" id="ARBA00022989"/>
    </source>
</evidence>
<keyword evidence="9" id="KW-0807">Transducer</keyword>
<gene>
    <name evidence="11" type="ORF">NEOLI_004474</name>
</gene>
<keyword evidence="5 10" id="KW-1133">Transmembrane helix</keyword>
<dbReference type="EMBL" id="LXFE01000557">
    <property type="protein sequence ID" value="OLL24946.1"/>
    <property type="molecule type" value="Genomic_DNA"/>
</dbReference>
<feature type="transmembrane region" description="Helical" evidence="10">
    <location>
        <begin position="32"/>
        <end position="54"/>
    </location>
</feature>
<dbReference type="PANTHER" id="PTHR28097">
    <property type="entry name" value="PHEROMONE A FACTOR RECEPTOR"/>
    <property type="match status" value="1"/>
</dbReference>
<proteinExistence type="inferred from homology"/>
<evidence type="ECO:0000256" key="2">
    <source>
        <dbReference type="ARBA" id="ARBA00011085"/>
    </source>
</evidence>
<name>A0A1U7LQJ8_NEOID</name>
<keyword evidence="6" id="KW-0297">G-protein coupled receptor</keyword>
<keyword evidence="8 11" id="KW-0675">Receptor</keyword>
<dbReference type="STRING" id="1198029.A0A1U7LQJ8"/>
<dbReference type="Pfam" id="PF02076">
    <property type="entry name" value="STE3"/>
    <property type="match status" value="1"/>
</dbReference>
<sequence length="439" mass="49713">MGQPVYTTLCGLSLLFISVPAIFHFKNFNVPILGLIFWIGISNLVYFINSIIWWNGDTSNSWDGAILCDITTKLIIGAEVGIPSSTAALLRYLADILSPKESFITYEARSRRIWVDTMMCFGPSLFAMGTHYIVQPFRFMIYGTLGCAFVNAPTWVTVVLQNMWPPFWILICAIYAVIVVFYIVRRRVTFARLLTRSRTGISQARFARLLLLSICVIFVYIPLSVINSIDIMRGPRVPYSWSQIHNDAWNKIYGTTNYKVPFGYYVPVLAGFICFTFFGTGKDALSYYTMWTSFIGLDRLWKRSGRSTSDSITGKTLVSKENTFSTSSTCEKILQRESYASTLTFPPQSTYPESPTPSYLTVLQQPRSVRLSRSCQSSSRTAFEALPDEEDSIETVVTTPTKIIEKNSELLDMAKERVSNGEIIAFYVEQEICVAYMKS</sequence>
<keyword evidence="7 10" id="KW-0472">Membrane</keyword>
<dbReference type="Proteomes" id="UP000186594">
    <property type="component" value="Unassembled WGS sequence"/>
</dbReference>
<evidence type="ECO:0000256" key="1">
    <source>
        <dbReference type="ARBA" id="ARBA00004141"/>
    </source>
</evidence>
<dbReference type="OMA" id="IPPLIWH"/>
<comment type="similarity">
    <text evidence="2">Belongs to the G-protein coupled receptor 4 family.</text>
</comment>
<feature type="transmembrane region" description="Helical" evidence="10">
    <location>
        <begin position="167"/>
        <end position="185"/>
    </location>
</feature>
<organism evidence="11 12">
    <name type="scientific">Neolecta irregularis (strain DAH-3)</name>
    <dbReference type="NCBI Taxonomy" id="1198029"/>
    <lineage>
        <taxon>Eukaryota</taxon>
        <taxon>Fungi</taxon>
        <taxon>Dikarya</taxon>
        <taxon>Ascomycota</taxon>
        <taxon>Taphrinomycotina</taxon>
        <taxon>Neolectales</taxon>
        <taxon>Neolectaceae</taxon>
        <taxon>Neolecta</taxon>
    </lineage>
</organism>